<name>A0ABR5AK66_9BACL</name>
<dbReference type="InterPro" id="IPR032816">
    <property type="entry name" value="VTT_dom"/>
</dbReference>
<dbReference type="InterPro" id="IPR015414">
    <property type="entry name" value="TMEM64"/>
</dbReference>
<feature type="transmembrane region" description="Helical" evidence="6">
    <location>
        <begin position="49"/>
        <end position="71"/>
    </location>
</feature>
<accession>A0ABR5AK66</accession>
<keyword evidence="2 6" id="KW-1003">Cell membrane</keyword>
<dbReference type="EMBL" id="JXAK01000012">
    <property type="protein sequence ID" value="KIL41163.1"/>
    <property type="molecule type" value="Genomic_DNA"/>
</dbReference>
<dbReference type="PANTHER" id="PTHR12677">
    <property type="entry name" value="GOLGI APPARATUS MEMBRANE PROTEIN TVP38-RELATED"/>
    <property type="match status" value="1"/>
</dbReference>
<comment type="similarity">
    <text evidence="6">Belongs to the TVP38/TMEM64 family.</text>
</comment>
<keyword evidence="4 6" id="KW-1133">Transmembrane helix</keyword>
<evidence type="ECO:0000256" key="4">
    <source>
        <dbReference type="ARBA" id="ARBA00022989"/>
    </source>
</evidence>
<dbReference type="Proteomes" id="UP000031967">
    <property type="component" value="Unassembled WGS sequence"/>
</dbReference>
<feature type="transmembrane region" description="Helical" evidence="6">
    <location>
        <begin position="137"/>
        <end position="159"/>
    </location>
</feature>
<sequence>MKRWTWWKAAAAIALCVLAVIALYRLFFTRQGVHITHMSMQQLSSYLQSFGAAGNVIGALLVYVQTAVPFVPFVVVAGVNVILYPSPWGFVVNYVMACLGAVSAFLFARYFGHDKVMRRLNQSPQAMQFNKQMEKNGFLYVLVGRLIPVIPSSLVNLGAGVTKVSFRAFLFGTLLGKLPMVFLESQITNYLLHFKRYRVQLLILLLVFALLMAAGNVFRKRLSGRKEP</sequence>
<evidence type="ECO:0000313" key="8">
    <source>
        <dbReference type="EMBL" id="KIL41163.1"/>
    </source>
</evidence>
<feature type="transmembrane region" description="Helical" evidence="6">
    <location>
        <begin position="6"/>
        <end position="28"/>
    </location>
</feature>
<proteinExistence type="inferred from homology"/>
<dbReference type="RefSeq" id="WP_041047254.1">
    <property type="nucleotide sequence ID" value="NZ_JXAK01000012.1"/>
</dbReference>
<reference evidence="8 9" key="1">
    <citation type="submission" date="2014-12" db="EMBL/GenBank/DDBJ databases">
        <title>Draft genome sequence of Paenibacillus kamchatkensis strain B-2647.</title>
        <authorList>
            <person name="Karlyshev A.V."/>
            <person name="Kudryashova E.B."/>
        </authorList>
    </citation>
    <scope>NUCLEOTIDE SEQUENCE [LARGE SCALE GENOMIC DNA]</scope>
    <source>
        <strain evidence="8 9">VKM B-2647</strain>
    </source>
</reference>
<feature type="transmembrane region" description="Helical" evidence="6">
    <location>
        <begin position="91"/>
        <end position="111"/>
    </location>
</feature>
<evidence type="ECO:0000256" key="3">
    <source>
        <dbReference type="ARBA" id="ARBA00022692"/>
    </source>
</evidence>
<keyword evidence="5 6" id="KW-0472">Membrane</keyword>
<dbReference type="PANTHER" id="PTHR12677:SF59">
    <property type="entry name" value="GOLGI APPARATUS MEMBRANE PROTEIN TVP38-RELATED"/>
    <property type="match status" value="1"/>
</dbReference>
<comment type="caution">
    <text evidence="8">The sequence shown here is derived from an EMBL/GenBank/DDBJ whole genome shotgun (WGS) entry which is preliminary data.</text>
</comment>
<keyword evidence="3 6" id="KW-0812">Transmembrane</keyword>
<dbReference type="Pfam" id="PF09335">
    <property type="entry name" value="VTT_dom"/>
    <property type="match status" value="1"/>
</dbReference>
<comment type="subcellular location">
    <subcellularLocation>
        <location evidence="1 6">Cell membrane</location>
        <topology evidence="1 6">Multi-pass membrane protein</topology>
    </subcellularLocation>
</comment>
<evidence type="ECO:0000256" key="1">
    <source>
        <dbReference type="ARBA" id="ARBA00004651"/>
    </source>
</evidence>
<evidence type="ECO:0000313" key="9">
    <source>
        <dbReference type="Proteomes" id="UP000031967"/>
    </source>
</evidence>
<feature type="domain" description="VTT" evidence="7">
    <location>
        <begin position="71"/>
        <end position="187"/>
    </location>
</feature>
<evidence type="ECO:0000256" key="6">
    <source>
        <dbReference type="RuleBase" id="RU366058"/>
    </source>
</evidence>
<protein>
    <recommendedName>
        <fullName evidence="6">TVP38/TMEM64 family membrane protein</fullName>
    </recommendedName>
</protein>
<evidence type="ECO:0000259" key="7">
    <source>
        <dbReference type="Pfam" id="PF09335"/>
    </source>
</evidence>
<gene>
    <name evidence="8" type="ORF">SD70_09025</name>
</gene>
<evidence type="ECO:0000256" key="5">
    <source>
        <dbReference type="ARBA" id="ARBA00023136"/>
    </source>
</evidence>
<feature type="transmembrane region" description="Helical" evidence="6">
    <location>
        <begin position="199"/>
        <end position="218"/>
    </location>
</feature>
<evidence type="ECO:0000256" key="2">
    <source>
        <dbReference type="ARBA" id="ARBA00022475"/>
    </source>
</evidence>
<organism evidence="8 9">
    <name type="scientific">Gordoniibacillus kamchatkensis</name>
    <dbReference type="NCBI Taxonomy" id="1590651"/>
    <lineage>
        <taxon>Bacteria</taxon>
        <taxon>Bacillati</taxon>
        <taxon>Bacillota</taxon>
        <taxon>Bacilli</taxon>
        <taxon>Bacillales</taxon>
        <taxon>Paenibacillaceae</taxon>
        <taxon>Gordoniibacillus</taxon>
    </lineage>
</organism>
<keyword evidence="9" id="KW-1185">Reference proteome</keyword>